<dbReference type="SUPFAM" id="SSF56176">
    <property type="entry name" value="FAD-binding/transporter-associated domain-like"/>
    <property type="match status" value="1"/>
</dbReference>
<evidence type="ECO:0000256" key="9">
    <source>
        <dbReference type="PROSITE-ProRule" id="PRU00703"/>
    </source>
</evidence>
<evidence type="ECO:0000256" key="11">
    <source>
        <dbReference type="SAM" id="Phobius"/>
    </source>
</evidence>
<feature type="transmembrane region" description="Helical" evidence="11">
    <location>
        <begin position="88"/>
        <end position="109"/>
    </location>
</feature>
<keyword evidence="15" id="KW-1185">Reference proteome</keyword>
<evidence type="ECO:0000256" key="5">
    <source>
        <dbReference type="ARBA" id="ARBA00022737"/>
    </source>
</evidence>
<evidence type="ECO:0000256" key="1">
    <source>
        <dbReference type="ARBA" id="ARBA00004651"/>
    </source>
</evidence>
<feature type="domain" description="CNNM transmembrane" evidence="13">
    <location>
        <begin position="1"/>
        <end position="184"/>
    </location>
</feature>
<comment type="subcellular location">
    <subcellularLocation>
        <location evidence="1">Cell membrane</location>
        <topology evidence="1">Multi-pass membrane protein</topology>
    </subcellularLocation>
</comment>
<dbReference type="SMART" id="SM00116">
    <property type="entry name" value="CBS"/>
    <property type="match status" value="2"/>
</dbReference>
<dbReference type="PROSITE" id="PS51371">
    <property type="entry name" value="CBS"/>
    <property type="match status" value="2"/>
</dbReference>
<dbReference type="Proteomes" id="UP001596306">
    <property type="component" value="Unassembled WGS sequence"/>
</dbReference>
<dbReference type="InterPro" id="IPR044751">
    <property type="entry name" value="Ion_transp-like_CBS"/>
</dbReference>
<dbReference type="Gene3D" id="3.30.465.10">
    <property type="match status" value="1"/>
</dbReference>
<gene>
    <name evidence="14" type="ORF">ACFQB0_06715</name>
</gene>
<dbReference type="SUPFAM" id="SSF54631">
    <property type="entry name" value="CBS-domain pair"/>
    <property type="match status" value="1"/>
</dbReference>
<dbReference type="InterPro" id="IPR046342">
    <property type="entry name" value="CBS_dom_sf"/>
</dbReference>
<evidence type="ECO:0000256" key="7">
    <source>
        <dbReference type="ARBA" id="ARBA00023122"/>
    </source>
</evidence>
<feature type="domain" description="CBS" evidence="12">
    <location>
        <begin position="271"/>
        <end position="328"/>
    </location>
</feature>
<proteinExistence type="inferred from homology"/>
<dbReference type="Pfam" id="PF01595">
    <property type="entry name" value="CNNM"/>
    <property type="match status" value="1"/>
</dbReference>
<keyword evidence="5" id="KW-0677">Repeat</keyword>
<accession>A0ABW1VGE3</accession>
<name>A0ABW1VGE3_9MICO</name>
<dbReference type="Pfam" id="PF03471">
    <property type="entry name" value="CorC_HlyC"/>
    <property type="match status" value="1"/>
</dbReference>
<dbReference type="PROSITE" id="PS51846">
    <property type="entry name" value="CNNM"/>
    <property type="match status" value="1"/>
</dbReference>
<feature type="transmembrane region" description="Helical" evidence="11">
    <location>
        <begin position="57"/>
        <end position="81"/>
    </location>
</feature>
<evidence type="ECO:0000259" key="13">
    <source>
        <dbReference type="PROSITE" id="PS51846"/>
    </source>
</evidence>
<reference evidence="15" key="1">
    <citation type="journal article" date="2019" name="Int. J. Syst. Evol. Microbiol.">
        <title>The Global Catalogue of Microorganisms (GCM) 10K type strain sequencing project: providing services to taxonomists for standard genome sequencing and annotation.</title>
        <authorList>
            <consortium name="The Broad Institute Genomics Platform"/>
            <consortium name="The Broad Institute Genome Sequencing Center for Infectious Disease"/>
            <person name="Wu L."/>
            <person name="Ma J."/>
        </authorList>
    </citation>
    <scope>NUCLEOTIDE SEQUENCE [LARGE SCALE GENOMIC DNA]</scope>
    <source>
        <strain evidence="15">CCUG 43304</strain>
    </source>
</reference>
<dbReference type="PANTHER" id="PTHR22777">
    <property type="entry name" value="HEMOLYSIN-RELATED"/>
    <property type="match status" value="1"/>
</dbReference>
<comment type="caution">
    <text evidence="14">The sequence shown here is derived from an EMBL/GenBank/DDBJ whole genome shotgun (WGS) entry which is preliminary data.</text>
</comment>
<feature type="domain" description="CBS" evidence="12">
    <location>
        <begin position="203"/>
        <end position="263"/>
    </location>
</feature>
<evidence type="ECO:0000259" key="12">
    <source>
        <dbReference type="PROSITE" id="PS51371"/>
    </source>
</evidence>
<evidence type="ECO:0000256" key="4">
    <source>
        <dbReference type="ARBA" id="ARBA00022692"/>
    </source>
</evidence>
<dbReference type="InterPro" id="IPR000644">
    <property type="entry name" value="CBS_dom"/>
</dbReference>
<dbReference type="Gene3D" id="3.10.580.10">
    <property type="entry name" value="CBS-domain"/>
    <property type="match status" value="1"/>
</dbReference>
<dbReference type="RefSeq" id="WP_386729091.1">
    <property type="nucleotide sequence ID" value="NZ_JBHSTP010000001.1"/>
</dbReference>
<dbReference type="InterPro" id="IPR036318">
    <property type="entry name" value="FAD-bd_PCMH-like_sf"/>
</dbReference>
<organism evidence="14 15">
    <name type="scientific">Luethyella okanaganae</name>
    <dbReference type="NCBI Taxonomy" id="69372"/>
    <lineage>
        <taxon>Bacteria</taxon>
        <taxon>Bacillati</taxon>
        <taxon>Actinomycetota</taxon>
        <taxon>Actinomycetes</taxon>
        <taxon>Micrococcales</taxon>
        <taxon>Microbacteriaceae</taxon>
        <taxon>Luethyella</taxon>
    </lineage>
</organism>
<keyword evidence="4 10" id="KW-0812">Transmembrane</keyword>
<evidence type="ECO:0000256" key="2">
    <source>
        <dbReference type="ARBA" id="ARBA00006337"/>
    </source>
</evidence>
<dbReference type="InterPro" id="IPR005170">
    <property type="entry name" value="Transptr-assoc_dom"/>
</dbReference>
<dbReference type="SMART" id="SM01091">
    <property type="entry name" value="CorC_HlyC"/>
    <property type="match status" value="1"/>
</dbReference>
<dbReference type="Pfam" id="PF00571">
    <property type="entry name" value="CBS"/>
    <property type="match status" value="2"/>
</dbReference>
<dbReference type="InterPro" id="IPR002550">
    <property type="entry name" value="CNNM"/>
</dbReference>
<comment type="similarity">
    <text evidence="2">Belongs to the UPF0053 family.</text>
</comment>
<keyword evidence="3" id="KW-1003">Cell membrane</keyword>
<evidence type="ECO:0000256" key="3">
    <source>
        <dbReference type="ARBA" id="ARBA00022475"/>
    </source>
</evidence>
<evidence type="ECO:0000256" key="10">
    <source>
        <dbReference type="PROSITE-ProRule" id="PRU01193"/>
    </source>
</evidence>
<dbReference type="CDD" id="cd04590">
    <property type="entry name" value="CBS_pair_CorC_HlyC_assoc"/>
    <property type="match status" value="1"/>
</dbReference>
<keyword evidence="7 9" id="KW-0129">CBS domain</keyword>
<protein>
    <submittedName>
        <fullName evidence="14">Hemolysin family protein</fullName>
    </submittedName>
</protein>
<dbReference type="EMBL" id="JBHSTP010000001">
    <property type="protein sequence ID" value="MFC6355794.1"/>
    <property type="molecule type" value="Genomic_DNA"/>
</dbReference>
<feature type="transmembrane region" description="Helical" evidence="11">
    <location>
        <begin position="129"/>
        <end position="147"/>
    </location>
</feature>
<evidence type="ECO:0000313" key="15">
    <source>
        <dbReference type="Proteomes" id="UP001596306"/>
    </source>
</evidence>
<evidence type="ECO:0000313" key="14">
    <source>
        <dbReference type="EMBL" id="MFC6355794.1"/>
    </source>
</evidence>
<evidence type="ECO:0000256" key="6">
    <source>
        <dbReference type="ARBA" id="ARBA00022989"/>
    </source>
</evidence>
<keyword evidence="8 10" id="KW-0472">Membrane</keyword>
<dbReference type="PANTHER" id="PTHR22777:SF32">
    <property type="entry name" value="UPF0053 INNER MEMBRANE PROTEIN YFJD"/>
    <property type="match status" value="1"/>
</dbReference>
<evidence type="ECO:0000256" key="8">
    <source>
        <dbReference type="ARBA" id="ARBA00023136"/>
    </source>
</evidence>
<dbReference type="InterPro" id="IPR016169">
    <property type="entry name" value="FAD-bd_PCMH_sub2"/>
</dbReference>
<keyword evidence="6 10" id="KW-1133">Transmembrane helix</keyword>
<sequence length="439" mass="47184">MMIALFIVVAFLLVAFGGLMAAVDSAITARSRADIAELAESSRAAKSLRAIAGEPGAHLNAVGFMRIIAETTAAVLVTLVFAFTVEELWIALLLSALIMTAVSFVLVGASPRSVGRANSEIILRLTAPLVHFLRVLLGPVANALVALGNRVTPGRPKLGTFASEEQLLSMVDEATELDVLEEDDRELIHSIFEFNDTVVRELMIPRTDMVTIPGSAGIGLGMGLFLSTGVSRMPVMAGEVDDVLGILYLRDVAKLSYERPIDAEHITVSELARPALFVPESKKADELLRQMQLESNHLAMVVDEYGGIAGLVTLEDLIEELVGDISDEYDREVVEIEELGGGHYRVSARLPVDELGELFGLELDDDDVDSVGGLLAKTLGRLPVSGSAVTTSGLVLTAERTEGRRKRISTVLVERDEALIDAQTAFLETNGDEGAQHRD</sequence>